<reference evidence="1" key="1">
    <citation type="submission" date="2021-02" db="EMBL/GenBank/DDBJ databases">
        <authorList>
            <person name="Nowell W R."/>
        </authorList>
    </citation>
    <scope>NUCLEOTIDE SEQUENCE</scope>
</reference>
<comment type="caution">
    <text evidence="1">The sequence shown here is derived from an EMBL/GenBank/DDBJ whole genome shotgun (WGS) entry which is preliminary data.</text>
</comment>
<dbReference type="Proteomes" id="UP000663864">
    <property type="component" value="Unassembled WGS sequence"/>
</dbReference>
<organism evidence="1 2">
    <name type="scientific">Rotaria sordida</name>
    <dbReference type="NCBI Taxonomy" id="392033"/>
    <lineage>
        <taxon>Eukaryota</taxon>
        <taxon>Metazoa</taxon>
        <taxon>Spiralia</taxon>
        <taxon>Gnathifera</taxon>
        <taxon>Rotifera</taxon>
        <taxon>Eurotatoria</taxon>
        <taxon>Bdelloidea</taxon>
        <taxon>Philodinida</taxon>
        <taxon>Philodinidae</taxon>
        <taxon>Rotaria</taxon>
    </lineage>
</organism>
<evidence type="ECO:0000313" key="1">
    <source>
        <dbReference type="EMBL" id="CAF1251158.1"/>
    </source>
</evidence>
<gene>
    <name evidence="1" type="ORF">ZHD862_LOCUS25394</name>
</gene>
<dbReference type="Gene3D" id="2.40.50.140">
    <property type="entry name" value="Nucleic acid-binding proteins"/>
    <property type="match status" value="1"/>
</dbReference>
<dbReference type="SUPFAM" id="SSF50249">
    <property type="entry name" value="Nucleic acid-binding proteins"/>
    <property type="match status" value="1"/>
</dbReference>
<name>A0A815A627_9BILA</name>
<proteinExistence type="predicted"/>
<dbReference type="EMBL" id="CAJNOT010001804">
    <property type="protein sequence ID" value="CAF1251158.1"/>
    <property type="molecule type" value="Genomic_DNA"/>
</dbReference>
<accession>A0A815A627</accession>
<protein>
    <submittedName>
        <fullName evidence="1">Uncharacterized protein</fullName>
    </submittedName>
</protein>
<dbReference type="InterPro" id="IPR012340">
    <property type="entry name" value="NA-bd_OB-fold"/>
</dbReference>
<dbReference type="AlphaFoldDB" id="A0A815A627"/>
<evidence type="ECO:0000313" key="2">
    <source>
        <dbReference type="Proteomes" id="UP000663864"/>
    </source>
</evidence>
<sequence>MKRTITDKNNTLSSSALVSLDAYIVHINKITKNNTNDNHHYSFIASIEDESTVRVVKYLSRVPYCSLHNRLKESLRSGRGASITSLREQNDQYTCTMSTKVIDKDLNFRPECIRVKNINILKNEINDRLCTVEAQICSISDEIAVVFEENQFKRVQKSKNKIIIGDATGALEMTMWENHFNEIELGKSYHIRLLKIRIYNEQISLAATTETSFIKIKDPTNVISQVDNSINRYNTQKGKMMSIHKYNNHYTCQCCDRTNVIDEAGIIVCIDCHSRLIKDENITDNYFKITIWTFNNEQYDLKITKPLLMLILSEKTSDFIESNDGINDENNFNNIISLTVNFTYSEITGIISDISIVKENPSPLESILNTMFTE</sequence>